<evidence type="ECO:0000313" key="2">
    <source>
        <dbReference type="Proteomes" id="UP000236161"/>
    </source>
</evidence>
<reference evidence="1 2" key="1">
    <citation type="journal article" date="2017" name="Nature">
        <title>The Apostasia genome and the evolution of orchids.</title>
        <authorList>
            <person name="Zhang G.Q."/>
            <person name="Liu K.W."/>
            <person name="Li Z."/>
            <person name="Lohaus R."/>
            <person name="Hsiao Y.Y."/>
            <person name="Niu S.C."/>
            <person name="Wang J.Y."/>
            <person name="Lin Y.C."/>
            <person name="Xu Q."/>
            <person name="Chen L.J."/>
            <person name="Yoshida K."/>
            <person name="Fujiwara S."/>
            <person name="Wang Z.W."/>
            <person name="Zhang Y.Q."/>
            <person name="Mitsuda N."/>
            <person name="Wang M."/>
            <person name="Liu G.H."/>
            <person name="Pecoraro L."/>
            <person name="Huang H.X."/>
            <person name="Xiao X.J."/>
            <person name="Lin M."/>
            <person name="Wu X.Y."/>
            <person name="Wu W.L."/>
            <person name="Chen Y.Y."/>
            <person name="Chang S.B."/>
            <person name="Sakamoto S."/>
            <person name="Ohme-Takagi M."/>
            <person name="Yagi M."/>
            <person name="Zeng S.J."/>
            <person name="Shen C.Y."/>
            <person name="Yeh C.M."/>
            <person name="Luo Y.B."/>
            <person name="Tsai W.C."/>
            <person name="Van de Peer Y."/>
            <person name="Liu Z.J."/>
        </authorList>
    </citation>
    <scope>NUCLEOTIDE SEQUENCE [LARGE SCALE GENOMIC DNA]</scope>
    <source>
        <strain evidence="2">cv. Shenzhen</strain>
        <tissue evidence="1">Stem</tissue>
    </source>
</reference>
<sequence length="79" mass="9057">MLKYRKRNVCKSLHEKMINILVAAGFLKDAYVVMKDNMEMISTLSLENFAASFMKFGNINLINYVVKALHRSGRTLDTV</sequence>
<dbReference type="AlphaFoldDB" id="A0A2H9ZZQ1"/>
<proteinExistence type="predicted"/>
<dbReference type="OrthoDB" id="1931967at2759"/>
<dbReference type="STRING" id="1088818.A0A2H9ZZQ1"/>
<name>A0A2H9ZZQ1_9ASPA</name>
<dbReference type="EMBL" id="KZ452209">
    <property type="protein sequence ID" value="PKA48781.1"/>
    <property type="molecule type" value="Genomic_DNA"/>
</dbReference>
<accession>A0A2H9ZZQ1</accession>
<organism evidence="1 2">
    <name type="scientific">Apostasia shenzhenica</name>
    <dbReference type="NCBI Taxonomy" id="1088818"/>
    <lineage>
        <taxon>Eukaryota</taxon>
        <taxon>Viridiplantae</taxon>
        <taxon>Streptophyta</taxon>
        <taxon>Embryophyta</taxon>
        <taxon>Tracheophyta</taxon>
        <taxon>Spermatophyta</taxon>
        <taxon>Magnoliopsida</taxon>
        <taxon>Liliopsida</taxon>
        <taxon>Asparagales</taxon>
        <taxon>Orchidaceae</taxon>
        <taxon>Apostasioideae</taxon>
        <taxon>Apostasia</taxon>
    </lineage>
</organism>
<protein>
    <submittedName>
        <fullName evidence="1">Pentatricopeptide repeat-containing protein</fullName>
    </submittedName>
</protein>
<gene>
    <name evidence="1" type="ORF">AXF42_Ash018723</name>
</gene>
<dbReference type="Proteomes" id="UP000236161">
    <property type="component" value="Unassembled WGS sequence"/>
</dbReference>
<evidence type="ECO:0000313" key="1">
    <source>
        <dbReference type="EMBL" id="PKA48781.1"/>
    </source>
</evidence>
<keyword evidence="2" id="KW-1185">Reference proteome</keyword>